<dbReference type="AlphaFoldDB" id="A0A1X9LP22"/>
<dbReference type="STRING" id="1619308.B5808_17785"/>
<evidence type="ECO:0000259" key="1">
    <source>
        <dbReference type="Pfam" id="PF08531"/>
    </source>
</evidence>
<accession>A0A1X9LP22</accession>
<evidence type="ECO:0000313" key="4">
    <source>
        <dbReference type="Proteomes" id="UP000192775"/>
    </source>
</evidence>
<evidence type="ECO:0000259" key="2">
    <source>
        <dbReference type="Pfam" id="PF17389"/>
    </source>
</evidence>
<reference evidence="3 4" key="1">
    <citation type="submission" date="2017-04" db="EMBL/GenBank/DDBJ databases">
        <authorList>
            <person name="Afonso C.L."/>
            <person name="Miller P.J."/>
            <person name="Scott M.A."/>
            <person name="Spackman E."/>
            <person name="Goraichik I."/>
            <person name="Dimitrov K.M."/>
            <person name="Suarez D.L."/>
            <person name="Swayne D.E."/>
        </authorList>
    </citation>
    <scope>NUCLEOTIDE SEQUENCE [LARGE SCALE GENOMIC DNA]</scope>
    <source>
        <strain evidence="4">XA(T)</strain>
    </source>
</reference>
<name>A0A1X9LP22_9MICO</name>
<dbReference type="InterPro" id="IPR012341">
    <property type="entry name" value="6hp_glycosidase-like_sf"/>
</dbReference>
<evidence type="ECO:0008006" key="5">
    <source>
        <dbReference type="Google" id="ProtNLM"/>
    </source>
</evidence>
<dbReference type="PANTHER" id="PTHR34987:SF4">
    <property type="entry name" value="ALPHA-L-RHAMNOSIDASE C-TERMINAL DOMAIN-CONTAINING PROTEIN"/>
    <property type="match status" value="1"/>
</dbReference>
<keyword evidence="4" id="KW-1185">Reference proteome</keyword>
<dbReference type="PANTHER" id="PTHR34987">
    <property type="entry name" value="C, PUTATIVE (AFU_ORTHOLOGUE AFUA_3G02880)-RELATED"/>
    <property type="match status" value="1"/>
</dbReference>
<dbReference type="InterPro" id="IPR035396">
    <property type="entry name" value="Bac_rhamnosid6H"/>
</dbReference>
<dbReference type="GO" id="GO:0005975">
    <property type="term" value="P:carbohydrate metabolic process"/>
    <property type="evidence" value="ECO:0007669"/>
    <property type="project" value="InterPro"/>
</dbReference>
<evidence type="ECO:0000313" key="3">
    <source>
        <dbReference type="EMBL" id="ARJ06867.1"/>
    </source>
</evidence>
<feature type="domain" description="Bacterial alpha-L-rhamnosidase N-terminal" evidence="1">
    <location>
        <begin position="73"/>
        <end position="221"/>
    </location>
</feature>
<feature type="domain" description="Alpha-L-rhamnosidase six-hairpin glycosidase" evidence="2">
    <location>
        <begin position="408"/>
        <end position="657"/>
    </location>
</feature>
<dbReference type="Gene3D" id="2.60.120.260">
    <property type="entry name" value="Galactose-binding domain-like"/>
    <property type="match status" value="2"/>
</dbReference>
<dbReference type="InterPro" id="IPR008928">
    <property type="entry name" value="6-hairpin_glycosidase_sf"/>
</dbReference>
<dbReference type="Pfam" id="PF08531">
    <property type="entry name" value="Bac_rhamnosid_N"/>
    <property type="match status" value="1"/>
</dbReference>
<dbReference type="Gene3D" id="1.50.10.10">
    <property type="match status" value="1"/>
</dbReference>
<dbReference type="SUPFAM" id="SSF48208">
    <property type="entry name" value="Six-hairpin glycosidases"/>
    <property type="match status" value="1"/>
</dbReference>
<dbReference type="Gene3D" id="2.60.420.10">
    <property type="entry name" value="Maltose phosphorylase, domain 3"/>
    <property type="match status" value="1"/>
</dbReference>
<dbReference type="EMBL" id="CP020715">
    <property type="protein sequence ID" value="ARJ06867.1"/>
    <property type="molecule type" value="Genomic_DNA"/>
</dbReference>
<sequence length="840" mass="90752">MSSFCPVAFDLPLGKMTAMSSTTWPETWTGRWIWSDRPALAGPSAEHPYGAPDPERFDTRVLLRRALRLDGAPRSASLRITADSDYRLFVNGRELGSGPIRHSPRRIEYDEYAIEDALVAGLNVVAVLARFRGFPSPWWEPSPTSFTLGGGCVAAEISIDGDIVGTDASWRIREAEAWTPAPPAGFLVTQPDELLDARLLDADWTHPDYDDSDWQPATVLHEHSIVGPSGRTTPGGEPWGAPGPRPVPALTGERRSPVAGLILSGGEVAWDGAALGPARAVLSGLLALWAGAADEASTDLELPAEVAAGRHLLVVDFGAIVSGRLELRLDATVGTTVVGSLLEAPTSAALDSAAVLGYVCRGSDDRFVSSERLGGRWLVLLVESETAWRLEEIAVLERVRPREAVEPFRSDDGRLDRIYDVALRTVDLSSHDAYVDCPTREQRAWTGDSVVHQSVDFAANLDWSLPRWSPQLLAQPRTDGILPMVAAGDFATPAVPTIPDWSLHWIRQVHRLHEYTGDLEVVASLMPVAENVLRWFDRHRGGDGLVSDVPGWVLIDWSPVQVEGRSAALNALLARAFRDVAELSDALGDAGRAAWARDRHAAIGAAFEVFWDEGRGAYRDTVIDGTRGRSVSEHTAAAAVCAGIVPAHRTAAVRRLLLDRSAVFTRSPLADHGADALGPVAGTPVSVRDAPDWDTERLTVGAQPFFRPLVHEALDLLGATDRLPDLLLDWDALLADGPTAFRECWEGGSYCHGWSGTPARDLIVFTLGIRPAEPGCTRMRIAPRPGRLTRASGAAATPFGPVRVAVEGDRVEIDSPVPFTFVDRDGRESDHPAGAVTTRL</sequence>
<proteinExistence type="predicted"/>
<dbReference type="KEGG" id="cphy:B5808_17785"/>
<gene>
    <name evidence="3" type="ORF">B5808_17785</name>
</gene>
<protein>
    <recommendedName>
        <fullName evidence="5">Alpha-L-rhamnosidase</fullName>
    </recommendedName>
</protein>
<dbReference type="Pfam" id="PF17389">
    <property type="entry name" value="Bac_rhamnosid6H"/>
    <property type="match status" value="1"/>
</dbReference>
<organism evidence="3 4">
    <name type="scientific">Cnuibacter physcomitrellae</name>
    <dbReference type="NCBI Taxonomy" id="1619308"/>
    <lineage>
        <taxon>Bacteria</taxon>
        <taxon>Bacillati</taxon>
        <taxon>Actinomycetota</taxon>
        <taxon>Actinomycetes</taxon>
        <taxon>Micrococcales</taxon>
        <taxon>Microbacteriaceae</taxon>
        <taxon>Cnuibacter</taxon>
    </lineage>
</organism>
<dbReference type="Proteomes" id="UP000192775">
    <property type="component" value="Chromosome"/>
</dbReference>
<dbReference type="InterPro" id="IPR013737">
    <property type="entry name" value="Bac_rhamnosid_N"/>
</dbReference>